<organism evidence="9">
    <name type="scientific">Dahlia mosaic virus-Holland</name>
    <dbReference type="NCBI Taxonomy" id="480379"/>
    <lineage>
        <taxon>Viruses</taxon>
        <taxon>Riboviria</taxon>
        <taxon>Pararnavirae</taxon>
        <taxon>Artverviricota</taxon>
        <taxon>Revtraviricetes</taxon>
        <taxon>Ortervirales</taxon>
        <taxon>Caulimoviridae</taxon>
        <taxon>Caulimovirus</taxon>
        <taxon>Dahlia common mosaic virus</taxon>
    </lineage>
</organism>
<name>A9QKR8_9VIRU</name>
<feature type="domain" description="Ribonuclease H1 N-terminal" evidence="8">
    <location>
        <begin position="143"/>
        <end position="181"/>
    </location>
</feature>
<accession>A9QKR8</accession>
<evidence type="ECO:0000256" key="3">
    <source>
        <dbReference type="ARBA" id="ARBA00017800"/>
    </source>
</evidence>
<evidence type="ECO:0000313" key="9">
    <source>
        <dbReference type="EMBL" id="ABW81764.1"/>
    </source>
</evidence>
<evidence type="ECO:0000256" key="4">
    <source>
        <dbReference type="ARBA" id="ARBA00022845"/>
    </source>
</evidence>
<dbReference type="EMBL" id="EU090957">
    <property type="protein sequence ID" value="ABW81764.1"/>
    <property type="molecule type" value="Genomic_DNA"/>
</dbReference>
<evidence type="ECO:0000256" key="1">
    <source>
        <dbReference type="ARBA" id="ARBA00004192"/>
    </source>
</evidence>
<feature type="compositionally biased region" description="Polar residues" evidence="7">
    <location>
        <begin position="92"/>
        <end position="111"/>
    </location>
</feature>
<feature type="compositionally biased region" description="Basic and acidic residues" evidence="7">
    <location>
        <begin position="488"/>
        <end position="504"/>
    </location>
</feature>
<keyword evidence="5" id="KW-1035">Host cytoplasm</keyword>
<reference evidence="9" key="1">
    <citation type="journal article" date="2008" name="Arch. Virol.">
        <title>Nucleotide sequence and genome organization of a member of a new and distinct Caulimovirus species from dahlia.</title>
        <authorList>
            <person name="Pappu H.R."/>
            <person name="Druffel K.L."/>
            <person name="Miglino R."/>
            <person name="van Schadewijk A.R."/>
        </authorList>
    </citation>
    <scope>NUCLEOTIDE SEQUENCE</scope>
</reference>
<proteinExistence type="inferred from homology"/>
<comment type="subcellular location">
    <subcellularLocation>
        <location evidence="1">Host cytoplasm</location>
    </subcellularLocation>
</comment>
<dbReference type="Gene3D" id="3.40.970.10">
    <property type="entry name" value="Ribonuclease H1, N-terminal domain"/>
    <property type="match status" value="1"/>
</dbReference>
<protein>
    <recommendedName>
        <fullName evidence="3">Transactivator/viroplasmin protein</fullName>
    </recommendedName>
    <alternativeName>
        <fullName evidence="6">Inclusion body matrix protein</fullName>
    </alternativeName>
</protein>
<dbReference type="SUPFAM" id="SSF55658">
    <property type="entry name" value="L9 N-domain-like"/>
    <property type="match status" value="1"/>
</dbReference>
<evidence type="ECO:0000259" key="8">
    <source>
        <dbReference type="Pfam" id="PF01693"/>
    </source>
</evidence>
<feature type="compositionally biased region" description="Polar residues" evidence="7">
    <location>
        <begin position="476"/>
        <end position="487"/>
    </location>
</feature>
<dbReference type="Pfam" id="PF01693">
    <property type="entry name" value="Cauli_VI"/>
    <property type="match status" value="1"/>
</dbReference>
<dbReference type="InterPro" id="IPR011320">
    <property type="entry name" value="RNase_H1_N"/>
</dbReference>
<dbReference type="GO" id="GO:0030430">
    <property type="term" value="C:host cell cytoplasm"/>
    <property type="evidence" value="ECO:0007669"/>
    <property type="project" value="UniProtKB-SubCell"/>
</dbReference>
<keyword evidence="4" id="KW-0810">Translation regulation</keyword>
<dbReference type="InterPro" id="IPR009027">
    <property type="entry name" value="Ribosomal_bL9/RNase_H1_N"/>
</dbReference>
<sequence>MEEELKALRFRKKVLEIELKSLCDKISLYEEMITTDISVQDPTGIKTEASPSQTVDGKDGKTNPLKPVALVKSKTVKTEPSPVQDETVKENGANNTSSPVANGSGKGTSNPLMADTLPKSEQEVSLKPTYSQAAMKPPRVGERYYVVCNGKGQGIYDDWAQAAKNIEKGTIVKKFSHYDEASISASSYTIKYGEKIPWKGMKPIVPKNQERRRLVDRIPQPENSQQDNFPETSFDEFMNIWKKARRLSPESFNTEHLCSDDKASRSFLIIGPNADPDLTFRAFNAGLVKTIYPSNNLQEIGRFPEGFKKAIKKYRSKIAAAKDASIYIQCTSSIPDWEEGNSYQAYHLIEIGLSGKRDFNPSQEMVDSKDLLLQLSQVRVNGFIRILQKSQLIDGKTKIKINYAQKKVLIMSHYGAPISRQDVDILSSFEESIAHAKVDVGTSTKLLLCKQLKKLLADNHKCSACEGGASTSNNTSFTACSDSSSNNGEKDVSSDEQGSKDLPI</sequence>
<evidence type="ECO:0000256" key="6">
    <source>
        <dbReference type="ARBA" id="ARBA00030758"/>
    </source>
</evidence>
<evidence type="ECO:0000256" key="5">
    <source>
        <dbReference type="ARBA" id="ARBA00023200"/>
    </source>
</evidence>
<evidence type="ECO:0000256" key="2">
    <source>
        <dbReference type="ARBA" id="ARBA00008884"/>
    </source>
</evidence>
<comment type="similarity">
    <text evidence="2">Belongs to the caulimoviridae viroplasmin family.</text>
</comment>
<feature type="region of interest" description="Disordered" evidence="7">
    <location>
        <begin position="42"/>
        <end position="111"/>
    </location>
</feature>
<evidence type="ECO:0000256" key="7">
    <source>
        <dbReference type="SAM" id="MobiDB-lite"/>
    </source>
</evidence>
<dbReference type="InterPro" id="IPR037056">
    <property type="entry name" value="RNase_H1_N_sf"/>
</dbReference>
<feature type="region of interest" description="Disordered" evidence="7">
    <location>
        <begin position="476"/>
        <end position="504"/>
    </location>
</feature>